<feature type="active site" description="Charge relay system" evidence="7">
    <location>
        <position position="258"/>
    </location>
</feature>
<evidence type="ECO:0000256" key="8">
    <source>
        <dbReference type="RuleBase" id="RU363068"/>
    </source>
</evidence>
<comment type="function">
    <text evidence="8">Serine hydrolase involved in the detoxification of formaldehyde.</text>
</comment>
<dbReference type="Proteomes" id="UP000229730">
    <property type="component" value="Unassembled WGS sequence"/>
</dbReference>
<name>A0A2G4YLM4_9PROT</name>
<dbReference type="SUPFAM" id="SSF53474">
    <property type="entry name" value="alpha/beta-Hydrolases"/>
    <property type="match status" value="1"/>
</dbReference>
<protein>
    <recommendedName>
        <fullName evidence="2 6">S-formylglutathione hydrolase</fullName>
        <ecNumber evidence="2 6">3.1.2.12</ecNumber>
    </recommendedName>
</protein>
<dbReference type="RefSeq" id="WP_099475105.1">
    <property type="nucleotide sequence ID" value="NZ_CP041025.1"/>
</dbReference>
<dbReference type="InterPro" id="IPR000801">
    <property type="entry name" value="Esterase-like"/>
</dbReference>
<dbReference type="PANTHER" id="PTHR10061:SF0">
    <property type="entry name" value="S-FORMYLGLUTATHIONE HYDROLASE"/>
    <property type="match status" value="1"/>
</dbReference>
<dbReference type="PANTHER" id="PTHR10061">
    <property type="entry name" value="S-FORMYLGLUTATHIONE HYDROLASE"/>
    <property type="match status" value="1"/>
</dbReference>
<dbReference type="OrthoDB" id="9782200at2"/>
<keyword evidence="4 8" id="KW-0378">Hydrolase</keyword>
<evidence type="ECO:0000256" key="3">
    <source>
        <dbReference type="ARBA" id="ARBA00022487"/>
    </source>
</evidence>
<accession>A0A2G4YLM4</accession>
<evidence type="ECO:0000256" key="2">
    <source>
        <dbReference type="ARBA" id="ARBA00012479"/>
    </source>
</evidence>
<dbReference type="GO" id="GO:0018738">
    <property type="term" value="F:S-formylglutathione hydrolase activity"/>
    <property type="evidence" value="ECO:0007669"/>
    <property type="project" value="UniProtKB-UniRule"/>
</dbReference>
<organism evidence="9 10">
    <name type="scientific">Paremcibacter congregatus</name>
    <dbReference type="NCBI Taxonomy" id="2043170"/>
    <lineage>
        <taxon>Bacteria</taxon>
        <taxon>Pseudomonadati</taxon>
        <taxon>Pseudomonadota</taxon>
        <taxon>Alphaproteobacteria</taxon>
        <taxon>Emcibacterales</taxon>
        <taxon>Emcibacteraceae</taxon>
        <taxon>Paremcibacter</taxon>
    </lineage>
</organism>
<dbReference type="EMBL" id="PDEM01000033">
    <property type="protein sequence ID" value="PHZ83212.1"/>
    <property type="molecule type" value="Genomic_DNA"/>
</dbReference>
<gene>
    <name evidence="9" type="primary">fghA</name>
    <name evidence="9" type="ORF">CRD36_16670</name>
</gene>
<evidence type="ECO:0000256" key="7">
    <source>
        <dbReference type="PIRSR" id="PIRSR614186-1"/>
    </source>
</evidence>
<proteinExistence type="inferred from homology"/>
<dbReference type="FunFam" id="3.40.50.1820:FF:000002">
    <property type="entry name" value="S-formylglutathione hydrolase"/>
    <property type="match status" value="1"/>
</dbReference>
<keyword evidence="10" id="KW-1185">Reference proteome</keyword>
<feature type="active site" description="Charge relay system" evidence="7">
    <location>
        <position position="146"/>
    </location>
</feature>
<dbReference type="InterPro" id="IPR029058">
    <property type="entry name" value="AB_hydrolase_fold"/>
</dbReference>
<evidence type="ECO:0000256" key="1">
    <source>
        <dbReference type="ARBA" id="ARBA00005622"/>
    </source>
</evidence>
<sequence>MEQISQHACHGGTLTYCRHVSETLGCDMRFTVYVPPHPEGEILPAVTYLAGLTCTEDNFTTKAGAYRLAAELGLMLIAPDTSPRGDDVPDDEAWDFGKGAGFYLDATESPWDRNFRMESYITGELNDLITAHFPVDRARQGIFGHSMGGHGALTLYLRHPDLYKSVSAFAPIVAPTECPWGHKAFAGYLGENRDAWAEHDACILMRRSSRAAARPTILIDQGLDDPFLEAQLKPDLFGEACFAVGQKLNMRRHKAYDHGYFFIQSFMEDHLRHHKAILRDD</sequence>
<comment type="catalytic activity">
    <reaction evidence="5 8">
        <text>S-formylglutathione + H2O = formate + glutathione + H(+)</text>
        <dbReference type="Rhea" id="RHEA:14961"/>
        <dbReference type="ChEBI" id="CHEBI:15377"/>
        <dbReference type="ChEBI" id="CHEBI:15378"/>
        <dbReference type="ChEBI" id="CHEBI:15740"/>
        <dbReference type="ChEBI" id="CHEBI:57688"/>
        <dbReference type="ChEBI" id="CHEBI:57925"/>
        <dbReference type="EC" id="3.1.2.12"/>
    </reaction>
</comment>
<dbReference type="FunCoup" id="A0A2G4YLM4">
    <property type="interactions" value="476"/>
</dbReference>
<dbReference type="EC" id="3.1.2.12" evidence="2 6"/>
<dbReference type="GO" id="GO:0052689">
    <property type="term" value="F:carboxylic ester hydrolase activity"/>
    <property type="evidence" value="ECO:0007669"/>
    <property type="project" value="UniProtKB-KW"/>
</dbReference>
<dbReference type="InterPro" id="IPR014186">
    <property type="entry name" value="S-formylglutathione_hydrol"/>
</dbReference>
<dbReference type="GO" id="GO:0005829">
    <property type="term" value="C:cytosol"/>
    <property type="evidence" value="ECO:0007669"/>
    <property type="project" value="TreeGrafter"/>
</dbReference>
<dbReference type="Pfam" id="PF00756">
    <property type="entry name" value="Esterase"/>
    <property type="match status" value="1"/>
</dbReference>
<dbReference type="Gene3D" id="3.40.50.1820">
    <property type="entry name" value="alpha/beta hydrolase"/>
    <property type="match status" value="1"/>
</dbReference>
<dbReference type="InParanoid" id="A0A2G4YLM4"/>
<evidence type="ECO:0000313" key="9">
    <source>
        <dbReference type="EMBL" id="PHZ83212.1"/>
    </source>
</evidence>
<evidence type="ECO:0000256" key="4">
    <source>
        <dbReference type="ARBA" id="ARBA00022801"/>
    </source>
</evidence>
<evidence type="ECO:0000256" key="5">
    <source>
        <dbReference type="ARBA" id="ARBA00047590"/>
    </source>
</evidence>
<keyword evidence="3 8" id="KW-0719">Serine esterase</keyword>
<dbReference type="AlphaFoldDB" id="A0A2G4YLM4"/>
<evidence type="ECO:0000256" key="6">
    <source>
        <dbReference type="NCBIfam" id="TIGR02821"/>
    </source>
</evidence>
<comment type="similarity">
    <text evidence="1 8">Belongs to the esterase D family.</text>
</comment>
<evidence type="ECO:0000313" key="10">
    <source>
        <dbReference type="Proteomes" id="UP000229730"/>
    </source>
</evidence>
<reference evidence="9 10" key="1">
    <citation type="submission" date="2017-10" db="EMBL/GenBank/DDBJ databases">
        <title>Frigbacter circumglobatus gen. nov. sp. nov., isolated from sediment cultured in situ.</title>
        <authorList>
            <person name="Zhao Z."/>
        </authorList>
    </citation>
    <scope>NUCLEOTIDE SEQUENCE [LARGE SCALE GENOMIC DNA]</scope>
    <source>
        <strain evidence="9 10">ZYL</strain>
    </source>
</reference>
<feature type="active site" description="Charge relay system" evidence="7">
    <location>
        <position position="225"/>
    </location>
</feature>
<dbReference type="NCBIfam" id="TIGR02821">
    <property type="entry name" value="fghA_ester_D"/>
    <property type="match status" value="1"/>
</dbReference>
<comment type="caution">
    <text evidence="9">The sequence shown here is derived from an EMBL/GenBank/DDBJ whole genome shotgun (WGS) entry which is preliminary data.</text>
</comment>
<dbReference type="GO" id="GO:0046294">
    <property type="term" value="P:formaldehyde catabolic process"/>
    <property type="evidence" value="ECO:0007669"/>
    <property type="project" value="InterPro"/>
</dbReference>